<keyword evidence="6" id="KW-0472">Membrane</keyword>
<dbReference type="EMBL" id="CP041217">
    <property type="protein sequence ID" value="QDH23147.1"/>
    <property type="molecule type" value="Genomic_DNA"/>
</dbReference>
<dbReference type="PRINTS" id="PR00834">
    <property type="entry name" value="PROTEASES2C"/>
</dbReference>
<keyword evidence="9" id="KW-1185">Reference proteome</keyword>
<dbReference type="KEGG" id="saca:FFV09_21160"/>
<dbReference type="InterPro" id="IPR051201">
    <property type="entry name" value="Chloro_Bact_Ser_Proteases"/>
</dbReference>
<dbReference type="GO" id="GO:0004252">
    <property type="term" value="F:serine-type endopeptidase activity"/>
    <property type="evidence" value="ECO:0007669"/>
    <property type="project" value="InterPro"/>
</dbReference>
<evidence type="ECO:0000256" key="2">
    <source>
        <dbReference type="ARBA" id="ARBA00022670"/>
    </source>
</evidence>
<evidence type="ECO:0000313" key="9">
    <source>
        <dbReference type="Proteomes" id="UP000316968"/>
    </source>
</evidence>
<accession>A0A4Y6V3R2</accession>
<evidence type="ECO:0000256" key="3">
    <source>
        <dbReference type="ARBA" id="ARBA00022801"/>
    </source>
</evidence>
<dbReference type="AlphaFoldDB" id="A0A4Y6V3R2"/>
<proteinExistence type="inferred from homology"/>
<comment type="similarity">
    <text evidence="1">Belongs to the peptidase S1C family.</text>
</comment>
<name>A0A4Y6V3R2_SACBS</name>
<dbReference type="InterPro" id="IPR036034">
    <property type="entry name" value="PDZ_sf"/>
</dbReference>
<dbReference type="PANTHER" id="PTHR43343:SF3">
    <property type="entry name" value="PROTEASE DO-LIKE 8, CHLOROPLASTIC"/>
    <property type="match status" value="1"/>
</dbReference>
<feature type="domain" description="PDZ" evidence="7">
    <location>
        <begin position="330"/>
        <end position="387"/>
    </location>
</feature>
<dbReference type="Pfam" id="PF13180">
    <property type="entry name" value="PDZ_2"/>
    <property type="match status" value="1"/>
</dbReference>
<dbReference type="Pfam" id="PF13365">
    <property type="entry name" value="Trypsin_2"/>
    <property type="match status" value="1"/>
</dbReference>
<keyword evidence="4" id="KW-0720">Serine protease</keyword>
<dbReference type="RefSeq" id="WP_141449684.1">
    <property type="nucleotide sequence ID" value="NZ_CP041217.1"/>
</dbReference>
<dbReference type="InterPro" id="IPR009003">
    <property type="entry name" value="Peptidase_S1_PA"/>
</dbReference>
<keyword evidence="3" id="KW-0378">Hydrolase</keyword>
<feature type="transmembrane region" description="Helical" evidence="6">
    <location>
        <begin position="21"/>
        <end position="42"/>
    </location>
</feature>
<dbReference type="InterPro" id="IPR001940">
    <property type="entry name" value="Peptidase_S1C"/>
</dbReference>
<dbReference type="InterPro" id="IPR043504">
    <property type="entry name" value="Peptidase_S1_PA_chymotrypsin"/>
</dbReference>
<protein>
    <submittedName>
        <fullName evidence="8">PDZ domain-containing protein</fullName>
    </submittedName>
</protein>
<reference evidence="8 9" key="1">
    <citation type="submission" date="2019-06" db="EMBL/GenBank/DDBJ databases">
        <title>Saccharibacillus brassicae sp. nov., an endophytic bacterium isolated from Chinese cabbage seeds (Brassica pekinensis).</title>
        <authorList>
            <person name="Jiang L."/>
            <person name="Lee J."/>
            <person name="Kim S.W."/>
        </authorList>
    </citation>
    <scope>NUCLEOTIDE SEQUENCE [LARGE SCALE GENOMIC DNA]</scope>
    <source>
        <strain evidence="9">KCTC 43072 / ATSA2</strain>
    </source>
</reference>
<dbReference type="PROSITE" id="PS50106">
    <property type="entry name" value="PDZ"/>
    <property type="match status" value="1"/>
</dbReference>
<dbReference type="OrthoDB" id="9758917at2"/>
<evidence type="ECO:0000256" key="5">
    <source>
        <dbReference type="SAM" id="MobiDB-lite"/>
    </source>
</evidence>
<dbReference type="GO" id="GO:0006508">
    <property type="term" value="P:proteolysis"/>
    <property type="evidence" value="ECO:0007669"/>
    <property type="project" value="UniProtKB-KW"/>
</dbReference>
<gene>
    <name evidence="8" type="ORF">FFV09_21160</name>
</gene>
<evidence type="ECO:0000259" key="7">
    <source>
        <dbReference type="PROSITE" id="PS50106"/>
    </source>
</evidence>
<evidence type="ECO:0000256" key="1">
    <source>
        <dbReference type="ARBA" id="ARBA00010541"/>
    </source>
</evidence>
<sequence length="428" mass="44314">MEYRNNGPEGGGNRRRGGSRWGYLLSSLVGLVIGALLVTLILPRTGLLDRATSAQPEAQTAAQPVSNPAETPETTETTNTAETPAAEPTSLTLTEGTDVPGVVERIGGAVVGITNIQSRGGSGMFGMQEDASGVPVGTGSGVIYKKEGDLAYIVTNNHVVTGSNQLEVTLADGTDVEGTLVGTDIWTDLAVVTMDASAADTVVEFGDSSALRAGQPVIAIGNPLGLEFAGSVTTGVVSGLERIVPVDVNEDGQPDFQSEAIQTDAAINPGNSGGALLDATGKLIGINSAKISTETVEGIGLAIPIDIAVPIIEQLEANGEVQRPTMGVTTVDLASIPSAYYETEIGLPADVTTGAVVQRVLPNSAASQAGLRPLDVITQVDGQPVENSGDLRQHLFTEKRVGDQMEVTFYRDGQQQQVTLSLTDNLRI</sequence>
<dbReference type="InterPro" id="IPR001478">
    <property type="entry name" value="PDZ"/>
</dbReference>
<keyword evidence="6" id="KW-1133">Transmembrane helix</keyword>
<dbReference type="SMART" id="SM00228">
    <property type="entry name" value="PDZ"/>
    <property type="match status" value="1"/>
</dbReference>
<feature type="compositionally biased region" description="Polar residues" evidence="5">
    <location>
        <begin position="53"/>
        <end position="66"/>
    </location>
</feature>
<keyword evidence="6" id="KW-0812">Transmembrane</keyword>
<evidence type="ECO:0000313" key="8">
    <source>
        <dbReference type="EMBL" id="QDH23147.1"/>
    </source>
</evidence>
<evidence type="ECO:0000256" key="4">
    <source>
        <dbReference type="ARBA" id="ARBA00022825"/>
    </source>
</evidence>
<dbReference type="SUPFAM" id="SSF50156">
    <property type="entry name" value="PDZ domain-like"/>
    <property type="match status" value="1"/>
</dbReference>
<dbReference type="Gene3D" id="2.30.42.10">
    <property type="match status" value="1"/>
</dbReference>
<dbReference type="PANTHER" id="PTHR43343">
    <property type="entry name" value="PEPTIDASE S12"/>
    <property type="match status" value="1"/>
</dbReference>
<dbReference type="Gene3D" id="2.40.10.10">
    <property type="entry name" value="Trypsin-like serine proteases"/>
    <property type="match status" value="2"/>
</dbReference>
<organism evidence="8 9">
    <name type="scientific">Saccharibacillus brassicae</name>
    <dbReference type="NCBI Taxonomy" id="2583377"/>
    <lineage>
        <taxon>Bacteria</taxon>
        <taxon>Bacillati</taxon>
        <taxon>Bacillota</taxon>
        <taxon>Bacilli</taxon>
        <taxon>Bacillales</taxon>
        <taxon>Paenibacillaceae</taxon>
        <taxon>Saccharibacillus</taxon>
    </lineage>
</organism>
<feature type="compositionally biased region" description="Low complexity" evidence="5">
    <location>
        <begin position="67"/>
        <end position="89"/>
    </location>
</feature>
<dbReference type="SUPFAM" id="SSF50494">
    <property type="entry name" value="Trypsin-like serine proteases"/>
    <property type="match status" value="1"/>
</dbReference>
<dbReference type="Proteomes" id="UP000316968">
    <property type="component" value="Chromosome"/>
</dbReference>
<keyword evidence="2" id="KW-0645">Protease</keyword>
<feature type="region of interest" description="Disordered" evidence="5">
    <location>
        <begin position="53"/>
        <end position="98"/>
    </location>
</feature>
<evidence type="ECO:0000256" key="6">
    <source>
        <dbReference type="SAM" id="Phobius"/>
    </source>
</evidence>